<protein>
    <submittedName>
        <fullName evidence="1">Uncharacterized protein</fullName>
    </submittedName>
</protein>
<dbReference type="EMBL" id="KB644414">
    <property type="protein sequence ID" value="EPS31815.1"/>
    <property type="molecule type" value="Genomic_DNA"/>
</dbReference>
<proteinExistence type="predicted"/>
<gene>
    <name evidence="1" type="ORF">PDE_06773</name>
</gene>
<accession>S7ZME1</accession>
<sequence length="138" mass="14981">MLSRFFVSVFSKMLCFGTSTTHSRLGRGCANLVMAAETDAGRKGLTSVGFGNAADSGHDPASSREVGRIFGIGSDGDGKVHGNIDGCPNYAGCHSGPFASLFPFLFFFFTCYAPTRYRRRCSAIDELIQYPSVFFFFP</sequence>
<keyword evidence="2" id="KW-1185">Reference proteome</keyword>
<evidence type="ECO:0000313" key="2">
    <source>
        <dbReference type="Proteomes" id="UP000019376"/>
    </source>
</evidence>
<evidence type="ECO:0000313" key="1">
    <source>
        <dbReference type="EMBL" id="EPS31815.1"/>
    </source>
</evidence>
<organism evidence="1 2">
    <name type="scientific">Penicillium oxalicum (strain 114-2 / CGMCC 5302)</name>
    <name type="common">Penicillium decumbens</name>
    <dbReference type="NCBI Taxonomy" id="933388"/>
    <lineage>
        <taxon>Eukaryota</taxon>
        <taxon>Fungi</taxon>
        <taxon>Dikarya</taxon>
        <taxon>Ascomycota</taxon>
        <taxon>Pezizomycotina</taxon>
        <taxon>Eurotiomycetes</taxon>
        <taxon>Eurotiomycetidae</taxon>
        <taxon>Eurotiales</taxon>
        <taxon>Aspergillaceae</taxon>
        <taxon>Penicillium</taxon>
    </lineage>
</organism>
<dbReference type="AlphaFoldDB" id="S7ZME1"/>
<name>S7ZME1_PENO1</name>
<dbReference type="Proteomes" id="UP000019376">
    <property type="component" value="Unassembled WGS sequence"/>
</dbReference>
<dbReference type="HOGENOM" id="CLU_1855968_0_0_1"/>
<reference evidence="1 2" key="1">
    <citation type="journal article" date="2013" name="PLoS ONE">
        <title>Genomic and secretomic analyses reveal unique features of the lignocellulolytic enzyme system of Penicillium decumbens.</title>
        <authorList>
            <person name="Liu G."/>
            <person name="Zhang L."/>
            <person name="Wei X."/>
            <person name="Zou G."/>
            <person name="Qin Y."/>
            <person name="Ma L."/>
            <person name="Li J."/>
            <person name="Zheng H."/>
            <person name="Wang S."/>
            <person name="Wang C."/>
            <person name="Xun L."/>
            <person name="Zhao G.-P."/>
            <person name="Zhou Z."/>
            <person name="Qu Y."/>
        </authorList>
    </citation>
    <scope>NUCLEOTIDE SEQUENCE [LARGE SCALE GENOMIC DNA]</scope>
    <source>
        <strain evidence="2">114-2 / CGMCC 5302</strain>
    </source>
</reference>